<gene>
    <name evidence="2" type="ORF">A4S15_12300</name>
</gene>
<evidence type="ECO:0008006" key="4">
    <source>
        <dbReference type="Google" id="ProtNLM"/>
    </source>
</evidence>
<keyword evidence="1" id="KW-1133">Transmembrane helix</keyword>
<dbReference type="AlphaFoldDB" id="A0A1W9HV73"/>
<comment type="caution">
    <text evidence="2">The sequence shown here is derived from an EMBL/GenBank/DDBJ whole genome shotgun (WGS) entry which is preliminary data.</text>
</comment>
<feature type="transmembrane region" description="Helical" evidence="1">
    <location>
        <begin position="20"/>
        <end position="47"/>
    </location>
</feature>
<protein>
    <recommendedName>
        <fullName evidence="4">Signaling protein</fullName>
    </recommendedName>
</protein>
<evidence type="ECO:0000313" key="3">
    <source>
        <dbReference type="Proteomes" id="UP000192872"/>
    </source>
</evidence>
<name>A0A1W9HV73_9HYPH</name>
<proteinExistence type="predicted"/>
<keyword evidence="1" id="KW-0812">Transmembrane</keyword>
<evidence type="ECO:0000256" key="1">
    <source>
        <dbReference type="SAM" id="Phobius"/>
    </source>
</evidence>
<feature type="transmembrane region" description="Helical" evidence="1">
    <location>
        <begin position="53"/>
        <end position="74"/>
    </location>
</feature>
<dbReference type="STRING" id="1827387.A4S15_12300"/>
<dbReference type="EMBL" id="LWDL01000021">
    <property type="protein sequence ID" value="OQW51207.1"/>
    <property type="molecule type" value="Genomic_DNA"/>
</dbReference>
<keyword evidence="1" id="KW-0472">Membrane</keyword>
<reference evidence="2 3" key="1">
    <citation type="journal article" date="2017" name="Water Res.">
        <title>Comammox in drinking water systems.</title>
        <authorList>
            <person name="Wang Y."/>
            <person name="Ma L."/>
            <person name="Mao Y."/>
            <person name="Jiang X."/>
            <person name="Xia Y."/>
            <person name="Yu K."/>
            <person name="Li B."/>
            <person name="Zhang T."/>
        </authorList>
    </citation>
    <scope>NUCLEOTIDE SEQUENCE [LARGE SCALE GENOMIC DNA]</scope>
    <source>
        <strain evidence="2">SG_bin8</strain>
    </source>
</reference>
<dbReference type="Proteomes" id="UP000192872">
    <property type="component" value="Unassembled WGS sequence"/>
</dbReference>
<organism evidence="2 3">
    <name type="scientific">Candidatus Raskinella chloraquaticus</name>
    <dbReference type="NCBI Taxonomy" id="1951219"/>
    <lineage>
        <taxon>Bacteria</taxon>
        <taxon>Pseudomonadati</taxon>
        <taxon>Pseudomonadota</taxon>
        <taxon>Alphaproteobacteria</taxon>
        <taxon>Hyphomicrobiales</taxon>
        <taxon>Phreatobacteraceae</taxon>
        <taxon>Candidatus Raskinella</taxon>
    </lineage>
</organism>
<evidence type="ECO:0000313" key="2">
    <source>
        <dbReference type="EMBL" id="OQW51207.1"/>
    </source>
</evidence>
<accession>A0A1W9HV73</accession>
<sequence>MQDRSMTSSKSVPSPRRSAVTVIAAIILVASEVLAAAIAGAWAIAGLLKLGDILFWGLQLVMVGGAMMAIIAFARQAMRVEPVFGSRKR</sequence>